<reference evidence="2" key="1">
    <citation type="submission" date="2015-01" db="EMBL/GenBank/DDBJ databases">
        <authorList>
            <person name="MANFREDI Pablo"/>
        </authorList>
    </citation>
    <scope>NUCLEOTIDE SEQUENCE [LARGE SCALE GENOMIC DNA]</scope>
    <source>
        <strain evidence="2">Ccyn2B</strain>
    </source>
</reference>
<evidence type="ECO:0000313" key="1">
    <source>
        <dbReference type="EMBL" id="CEN35211.1"/>
    </source>
</evidence>
<dbReference type="Proteomes" id="UP000038055">
    <property type="component" value="Unassembled WGS sequence"/>
</dbReference>
<name>A0A0B7H6J7_9FLAO</name>
<sequence>MKEMDEDLQQMTREQLISEVEKLRNAIRKHRDCSEHDLCWFHPDLWNLLPEKYEVDISVPQWDKFMQGCIQYRKSLDKQLPNAPRTSTDFDEAEKRHTQAIDSTDIENTLKETPEAYAVFQKLSPSHKNEYIQWINEAKKQETKERRLEKMISMLLNKKKNQ</sequence>
<accession>A0A0B7H6J7</accession>
<keyword evidence="2" id="KW-1185">Reference proteome</keyword>
<gene>
    <name evidence="1" type="ORF">CCYN2B_250064</name>
</gene>
<dbReference type="eggNOG" id="COG4430">
    <property type="taxonomic scope" value="Bacteria"/>
</dbReference>
<dbReference type="STRING" id="28189.CCYN74_130066"/>
<proteinExistence type="predicted"/>
<protein>
    <submittedName>
        <fullName evidence="1">Uncharacterized protein</fullName>
    </submittedName>
</protein>
<dbReference type="RefSeq" id="WP_197068384.1">
    <property type="nucleotide sequence ID" value="NZ_CDOD01000018.1"/>
</dbReference>
<evidence type="ECO:0000313" key="2">
    <source>
        <dbReference type="Proteomes" id="UP000038055"/>
    </source>
</evidence>
<dbReference type="AlphaFoldDB" id="A0A0B7H6J7"/>
<dbReference type="EMBL" id="CDOD01000018">
    <property type="protein sequence ID" value="CEN35211.1"/>
    <property type="molecule type" value="Genomic_DNA"/>
</dbReference>
<dbReference type="Pfam" id="PF13376">
    <property type="entry name" value="OmdA"/>
    <property type="match status" value="1"/>
</dbReference>
<organism evidence="1 2">
    <name type="scientific">Capnocytophaga cynodegmi</name>
    <dbReference type="NCBI Taxonomy" id="28189"/>
    <lineage>
        <taxon>Bacteria</taxon>
        <taxon>Pseudomonadati</taxon>
        <taxon>Bacteroidota</taxon>
        <taxon>Flavobacteriia</taxon>
        <taxon>Flavobacteriales</taxon>
        <taxon>Flavobacteriaceae</taxon>
        <taxon>Capnocytophaga</taxon>
    </lineage>
</organism>